<protein>
    <submittedName>
        <fullName evidence="1">Uncharacterized protein</fullName>
    </submittedName>
</protein>
<sequence>MKIWIFLLTMILAWPVQAAWIRADEVTGEIYEVWREELYAKAGEVSVDVGNAKFTVRTHRWDGNALRLATAAEIATWDAKFNPPNPSLELEAALTGLKGTGATIDQLIDALLGQAGKAGRIAGRP</sequence>
<organism evidence="1">
    <name type="scientific">marine sediment metagenome</name>
    <dbReference type="NCBI Taxonomy" id="412755"/>
    <lineage>
        <taxon>unclassified sequences</taxon>
        <taxon>metagenomes</taxon>
        <taxon>ecological metagenomes</taxon>
    </lineage>
</organism>
<name>A0A0F8Z1W7_9ZZZZ</name>
<reference evidence="1" key="1">
    <citation type="journal article" date="2015" name="Nature">
        <title>Complex archaea that bridge the gap between prokaryotes and eukaryotes.</title>
        <authorList>
            <person name="Spang A."/>
            <person name="Saw J.H."/>
            <person name="Jorgensen S.L."/>
            <person name="Zaremba-Niedzwiedzka K."/>
            <person name="Martijn J."/>
            <person name="Lind A.E."/>
            <person name="van Eijk R."/>
            <person name="Schleper C."/>
            <person name="Guy L."/>
            <person name="Ettema T.J."/>
        </authorList>
    </citation>
    <scope>NUCLEOTIDE SEQUENCE</scope>
</reference>
<dbReference type="AlphaFoldDB" id="A0A0F8Z1W7"/>
<accession>A0A0F8Z1W7</accession>
<evidence type="ECO:0000313" key="1">
    <source>
        <dbReference type="EMBL" id="KKK87658.1"/>
    </source>
</evidence>
<proteinExistence type="predicted"/>
<comment type="caution">
    <text evidence="1">The sequence shown here is derived from an EMBL/GenBank/DDBJ whole genome shotgun (WGS) entry which is preliminary data.</text>
</comment>
<dbReference type="EMBL" id="LAZR01050299">
    <property type="protein sequence ID" value="KKK87658.1"/>
    <property type="molecule type" value="Genomic_DNA"/>
</dbReference>
<gene>
    <name evidence="1" type="ORF">LCGC14_2751040</name>
</gene>